<keyword evidence="2" id="KW-1185">Reference proteome</keyword>
<dbReference type="AlphaFoldDB" id="A0A9D4NJR6"/>
<name>A0A9D4NJR6_DREPO</name>
<organism evidence="1 2">
    <name type="scientific">Dreissena polymorpha</name>
    <name type="common">Zebra mussel</name>
    <name type="synonym">Mytilus polymorpha</name>
    <dbReference type="NCBI Taxonomy" id="45954"/>
    <lineage>
        <taxon>Eukaryota</taxon>
        <taxon>Metazoa</taxon>
        <taxon>Spiralia</taxon>
        <taxon>Lophotrochozoa</taxon>
        <taxon>Mollusca</taxon>
        <taxon>Bivalvia</taxon>
        <taxon>Autobranchia</taxon>
        <taxon>Heteroconchia</taxon>
        <taxon>Euheterodonta</taxon>
        <taxon>Imparidentia</taxon>
        <taxon>Neoheterodontei</taxon>
        <taxon>Myida</taxon>
        <taxon>Dreissenoidea</taxon>
        <taxon>Dreissenidae</taxon>
        <taxon>Dreissena</taxon>
    </lineage>
</organism>
<dbReference type="Proteomes" id="UP000828390">
    <property type="component" value="Unassembled WGS sequence"/>
</dbReference>
<evidence type="ECO:0000313" key="1">
    <source>
        <dbReference type="EMBL" id="KAH3894522.1"/>
    </source>
</evidence>
<protein>
    <submittedName>
        <fullName evidence="1">Uncharacterized protein</fullName>
    </submittedName>
</protein>
<sequence>MYLPPVAKVNLLPHLPIIHTVMRDNCPWSNPSSGSQLVGEQSNVLRVLLRNDAGQVPV</sequence>
<gene>
    <name evidence="1" type="ORF">DPMN_018680</name>
</gene>
<accession>A0A9D4NJR6</accession>
<dbReference type="EMBL" id="JAIWYP010000001">
    <property type="protein sequence ID" value="KAH3894522.1"/>
    <property type="molecule type" value="Genomic_DNA"/>
</dbReference>
<comment type="caution">
    <text evidence="1">The sequence shown here is derived from an EMBL/GenBank/DDBJ whole genome shotgun (WGS) entry which is preliminary data.</text>
</comment>
<evidence type="ECO:0000313" key="2">
    <source>
        <dbReference type="Proteomes" id="UP000828390"/>
    </source>
</evidence>
<proteinExistence type="predicted"/>
<reference evidence="1" key="2">
    <citation type="submission" date="2020-11" db="EMBL/GenBank/DDBJ databases">
        <authorList>
            <person name="McCartney M.A."/>
            <person name="Auch B."/>
            <person name="Kono T."/>
            <person name="Mallez S."/>
            <person name="Becker A."/>
            <person name="Gohl D.M."/>
            <person name="Silverstein K.A.T."/>
            <person name="Koren S."/>
            <person name="Bechman K.B."/>
            <person name="Herman A."/>
            <person name="Abrahante J.E."/>
            <person name="Garbe J."/>
        </authorList>
    </citation>
    <scope>NUCLEOTIDE SEQUENCE</scope>
    <source>
        <strain evidence="1">Duluth1</strain>
        <tissue evidence="1">Whole animal</tissue>
    </source>
</reference>
<reference evidence="1" key="1">
    <citation type="journal article" date="2019" name="bioRxiv">
        <title>The Genome of the Zebra Mussel, Dreissena polymorpha: A Resource for Invasive Species Research.</title>
        <authorList>
            <person name="McCartney M.A."/>
            <person name="Auch B."/>
            <person name="Kono T."/>
            <person name="Mallez S."/>
            <person name="Zhang Y."/>
            <person name="Obille A."/>
            <person name="Becker A."/>
            <person name="Abrahante J.E."/>
            <person name="Garbe J."/>
            <person name="Badalamenti J.P."/>
            <person name="Herman A."/>
            <person name="Mangelson H."/>
            <person name="Liachko I."/>
            <person name="Sullivan S."/>
            <person name="Sone E.D."/>
            <person name="Koren S."/>
            <person name="Silverstein K.A.T."/>
            <person name="Beckman K.B."/>
            <person name="Gohl D.M."/>
        </authorList>
    </citation>
    <scope>NUCLEOTIDE SEQUENCE</scope>
    <source>
        <strain evidence="1">Duluth1</strain>
        <tissue evidence="1">Whole animal</tissue>
    </source>
</reference>